<name>A0A3R8IVW2_PREIN</name>
<keyword evidence="3" id="KW-1185">Reference proteome</keyword>
<proteinExistence type="predicted"/>
<protein>
    <submittedName>
        <fullName evidence="2">Uncharacterized protein</fullName>
    </submittedName>
</protein>
<dbReference type="Proteomes" id="UP000283868">
    <property type="component" value="Unassembled WGS sequence"/>
</dbReference>
<sequence>MSKTNIPDEDLESGLDLSNLDLGIAQAETIKDEKAIREEIGDVNTKLTSIDGRLSNIETGKTKQIIELKFSNEVTQLKGAFKKDLNDAGKEAVGDFKQSIKPILANVTSNLNRIPLPPSVFWGLISILCTFIIGFVIIAAINYYELHNTAIWYALGVMLFLSLSTIWSMIHYHFKKTK</sequence>
<evidence type="ECO:0000256" key="1">
    <source>
        <dbReference type="SAM" id="Phobius"/>
    </source>
</evidence>
<organism evidence="2 3">
    <name type="scientific">Prevotella intermedia</name>
    <dbReference type="NCBI Taxonomy" id="28131"/>
    <lineage>
        <taxon>Bacteria</taxon>
        <taxon>Pseudomonadati</taxon>
        <taxon>Bacteroidota</taxon>
        <taxon>Bacteroidia</taxon>
        <taxon>Bacteroidales</taxon>
        <taxon>Prevotellaceae</taxon>
        <taxon>Prevotella</taxon>
    </lineage>
</organism>
<feature type="transmembrane region" description="Helical" evidence="1">
    <location>
        <begin position="150"/>
        <end position="170"/>
    </location>
</feature>
<feature type="transmembrane region" description="Helical" evidence="1">
    <location>
        <begin position="120"/>
        <end position="144"/>
    </location>
</feature>
<comment type="caution">
    <text evidence="2">The sequence shown here is derived from an EMBL/GenBank/DDBJ whole genome shotgun (WGS) entry which is preliminary data.</text>
</comment>
<keyword evidence="1" id="KW-1133">Transmembrane helix</keyword>
<accession>A0A3R8IVW2</accession>
<dbReference type="EMBL" id="QXEN01000002">
    <property type="protein sequence ID" value="RRF88255.1"/>
    <property type="molecule type" value="Genomic_DNA"/>
</dbReference>
<evidence type="ECO:0000313" key="2">
    <source>
        <dbReference type="EMBL" id="RRF88255.1"/>
    </source>
</evidence>
<dbReference type="AlphaFoldDB" id="A0A3R8IVW2"/>
<keyword evidence="1" id="KW-0812">Transmembrane</keyword>
<keyword evidence="1" id="KW-0472">Membrane</keyword>
<dbReference type="RefSeq" id="WP_124140195.1">
    <property type="nucleotide sequence ID" value="NZ_QXEM01000018.1"/>
</dbReference>
<reference evidence="2 3" key="1">
    <citation type="submission" date="2018-08" db="EMBL/GenBank/DDBJ databases">
        <title>Comparative analysis of Prevotella intermedia strains.</title>
        <authorList>
            <person name="Moon J.-H."/>
            <person name="Lee J.-H."/>
        </authorList>
    </citation>
    <scope>NUCLEOTIDE SEQUENCE [LARGE SCALE GENOMIC DNA]</scope>
    <source>
        <strain evidence="2 3">ATCC 15033</strain>
    </source>
</reference>
<gene>
    <name evidence="2" type="ORF">D2S45_02805</name>
</gene>
<evidence type="ECO:0000313" key="3">
    <source>
        <dbReference type="Proteomes" id="UP000283868"/>
    </source>
</evidence>